<organism evidence="6 7">
    <name type="scientific">Sulfidibacter corallicola</name>
    <dbReference type="NCBI Taxonomy" id="2818388"/>
    <lineage>
        <taxon>Bacteria</taxon>
        <taxon>Pseudomonadati</taxon>
        <taxon>Acidobacteriota</taxon>
        <taxon>Holophagae</taxon>
        <taxon>Acanthopleuribacterales</taxon>
        <taxon>Acanthopleuribacteraceae</taxon>
        <taxon>Sulfidibacter</taxon>
    </lineage>
</organism>
<keyword evidence="1 2" id="KW-0238">DNA-binding</keyword>
<protein>
    <submittedName>
        <fullName evidence="6">Winged helix-turn-helix domain-containing protein</fullName>
    </submittedName>
</protein>
<feature type="domain" description="OmpR/PhoB-type" evidence="5">
    <location>
        <begin position="2"/>
        <end position="100"/>
    </location>
</feature>
<dbReference type="PROSITE" id="PS51755">
    <property type="entry name" value="OMPR_PHOB"/>
    <property type="match status" value="1"/>
</dbReference>
<keyword evidence="7" id="KW-1185">Reference proteome</keyword>
<evidence type="ECO:0000313" key="6">
    <source>
        <dbReference type="EMBL" id="QTD48529.1"/>
    </source>
</evidence>
<dbReference type="SUPFAM" id="SSF46894">
    <property type="entry name" value="C-terminal effector domain of the bipartite response regulators"/>
    <property type="match status" value="1"/>
</dbReference>
<feature type="coiled-coil region" evidence="3">
    <location>
        <begin position="615"/>
        <end position="642"/>
    </location>
</feature>
<dbReference type="GO" id="GO:0003677">
    <property type="term" value="F:DNA binding"/>
    <property type="evidence" value="ECO:0007669"/>
    <property type="project" value="UniProtKB-UniRule"/>
</dbReference>
<evidence type="ECO:0000256" key="1">
    <source>
        <dbReference type="ARBA" id="ARBA00023125"/>
    </source>
</evidence>
<dbReference type="InterPro" id="IPR036388">
    <property type="entry name" value="WH-like_DNA-bd_sf"/>
</dbReference>
<reference evidence="6" key="1">
    <citation type="submission" date="2021-03" db="EMBL/GenBank/DDBJ databases">
        <title>Acanthopleuribacteraceae sp. M133.</title>
        <authorList>
            <person name="Wang G."/>
        </authorList>
    </citation>
    <scope>NUCLEOTIDE SEQUENCE</scope>
    <source>
        <strain evidence="6">M133</strain>
    </source>
</reference>
<dbReference type="SUPFAM" id="SSF48452">
    <property type="entry name" value="TPR-like"/>
    <property type="match status" value="1"/>
</dbReference>
<evidence type="ECO:0000313" key="7">
    <source>
        <dbReference type="Proteomes" id="UP000663929"/>
    </source>
</evidence>
<dbReference type="EMBL" id="CP071793">
    <property type="protein sequence ID" value="QTD48529.1"/>
    <property type="molecule type" value="Genomic_DNA"/>
</dbReference>
<dbReference type="KEGG" id="scor:J3U87_23360"/>
<evidence type="ECO:0000259" key="5">
    <source>
        <dbReference type="PROSITE" id="PS51755"/>
    </source>
</evidence>
<dbReference type="RefSeq" id="WP_237378186.1">
    <property type="nucleotide sequence ID" value="NZ_CP071793.1"/>
</dbReference>
<dbReference type="GO" id="GO:0006355">
    <property type="term" value="P:regulation of DNA-templated transcription"/>
    <property type="evidence" value="ECO:0007669"/>
    <property type="project" value="InterPro"/>
</dbReference>
<dbReference type="Gene3D" id="1.10.10.10">
    <property type="entry name" value="Winged helix-like DNA-binding domain superfamily/Winged helix DNA-binding domain"/>
    <property type="match status" value="1"/>
</dbReference>
<keyword evidence="3" id="KW-0175">Coiled coil</keyword>
<accession>A0A8A4TEJ8</accession>
<dbReference type="CDD" id="cd00383">
    <property type="entry name" value="trans_reg_C"/>
    <property type="match status" value="1"/>
</dbReference>
<dbReference type="Gene3D" id="1.25.40.10">
    <property type="entry name" value="Tetratricopeptide repeat domain"/>
    <property type="match status" value="1"/>
</dbReference>
<feature type="region of interest" description="Disordered" evidence="4">
    <location>
        <begin position="103"/>
        <end position="172"/>
    </location>
</feature>
<evidence type="ECO:0000256" key="3">
    <source>
        <dbReference type="SAM" id="Coils"/>
    </source>
</evidence>
<feature type="DNA-binding region" description="OmpR/PhoB-type" evidence="2">
    <location>
        <begin position="2"/>
        <end position="100"/>
    </location>
</feature>
<dbReference type="SMART" id="SM00862">
    <property type="entry name" value="Trans_reg_C"/>
    <property type="match status" value="1"/>
</dbReference>
<sequence>MMPAYAFDDFVFLTESDRLIKNGSSIKIRPQTCRLLALLIQRKGEVVSREDLVRDIWDGAYVNDQTVFQGINQLRNVLGDDPKAPKYLKTLPRKGYQWIAPVRPTPAESKSTPQATEAHRSALAEWRRPELETPSPRAPSRAEDTAQEVTRPASIPSRCAENPPRAPRPRVEGGMTQRDLFRRLGTQALPVASTLLALDLAPMPTIYAHPNAKHRETGAPRIAFLPFFNAGGDPDLQWIELGLMDMVSRWFHLTAPGLAIPADEVLGALGAHGTHIGADLSIAQLTVLSRELRAEWVVSGEIDSQEDHYFLAYRAISPTFGIRESMIRTTSIKKLADRLQNQLAGLVQPGVGTLRYEVLTENPFANESFAQGLHWLERGEAAKAAIFLEGCILREPDFLWAEYHLARCLMQTGLAERAADRCVAVLERSLTRGDQALAANLLRLQGDIAGIQGDQATRATRYEQSLAKWQSLGDPNMIAALSAELVEAWSALGFSAKAGARWREAMGLATQCGDLVGQALLYDRMARVASARQDATEAVACWRLAIDAWHRWPEDARCVASHIGLAETLDRIGQVDEAASIYRETRSLVARLHDRAAELALSIASAQSAIRQRDRSRARLLLEEAQSLAAALQDRTSEARIAALQKGCEAEGAGSACPEHRPDARFGTETAIEAVVSV</sequence>
<dbReference type="GO" id="GO:0000160">
    <property type="term" value="P:phosphorelay signal transduction system"/>
    <property type="evidence" value="ECO:0007669"/>
    <property type="project" value="InterPro"/>
</dbReference>
<dbReference type="Pfam" id="PF00486">
    <property type="entry name" value="Trans_reg_C"/>
    <property type="match status" value="1"/>
</dbReference>
<proteinExistence type="predicted"/>
<dbReference type="Proteomes" id="UP000663929">
    <property type="component" value="Chromosome"/>
</dbReference>
<dbReference type="InterPro" id="IPR001867">
    <property type="entry name" value="OmpR/PhoB-type_DNA-bd"/>
</dbReference>
<name>A0A8A4TEJ8_SULCO</name>
<evidence type="ECO:0000256" key="4">
    <source>
        <dbReference type="SAM" id="MobiDB-lite"/>
    </source>
</evidence>
<feature type="compositionally biased region" description="Basic and acidic residues" evidence="4">
    <location>
        <begin position="117"/>
        <end position="131"/>
    </location>
</feature>
<dbReference type="InterPro" id="IPR016032">
    <property type="entry name" value="Sig_transdc_resp-reg_C-effctor"/>
</dbReference>
<dbReference type="InterPro" id="IPR011990">
    <property type="entry name" value="TPR-like_helical_dom_sf"/>
</dbReference>
<gene>
    <name evidence="6" type="ORF">J3U87_23360</name>
</gene>
<evidence type="ECO:0000256" key="2">
    <source>
        <dbReference type="PROSITE-ProRule" id="PRU01091"/>
    </source>
</evidence>
<dbReference type="AlphaFoldDB" id="A0A8A4TEJ8"/>